<proteinExistence type="predicted"/>
<evidence type="ECO:0000256" key="1">
    <source>
        <dbReference type="ARBA" id="ARBA00004141"/>
    </source>
</evidence>
<keyword evidence="3 5" id="KW-1133">Transmembrane helix</keyword>
<evidence type="ECO:0000313" key="7">
    <source>
        <dbReference type="EMBL" id="EHQ26423.1"/>
    </source>
</evidence>
<reference evidence="7" key="1">
    <citation type="submission" date="2011-09" db="EMBL/GenBank/DDBJ databases">
        <title>The permanent draft genome of Mucilaginibacter paludis DSM 18603.</title>
        <authorList>
            <consortium name="US DOE Joint Genome Institute (JGI-PGF)"/>
            <person name="Lucas S."/>
            <person name="Han J."/>
            <person name="Lapidus A."/>
            <person name="Bruce D."/>
            <person name="Goodwin L."/>
            <person name="Pitluck S."/>
            <person name="Peters L."/>
            <person name="Kyrpides N."/>
            <person name="Mavromatis K."/>
            <person name="Ivanova N."/>
            <person name="Mikhailova N."/>
            <person name="Held B."/>
            <person name="Detter J.C."/>
            <person name="Tapia R."/>
            <person name="Han C."/>
            <person name="Land M."/>
            <person name="Hauser L."/>
            <person name="Markowitz V."/>
            <person name="Cheng J.-F."/>
            <person name="Hugenholtz P."/>
            <person name="Woyke T."/>
            <person name="Wu D."/>
            <person name="Tindall B."/>
            <person name="Brambilla E."/>
            <person name="Klenk H.-P."/>
            <person name="Eisen J.A."/>
        </authorList>
    </citation>
    <scope>NUCLEOTIDE SEQUENCE [LARGE SCALE GENOMIC DNA]</scope>
    <source>
        <strain evidence="7">DSM 18603</strain>
    </source>
</reference>
<feature type="domain" description="Major facilitator superfamily (MFS) profile" evidence="6">
    <location>
        <begin position="172"/>
        <end position="395"/>
    </location>
</feature>
<feature type="transmembrane region" description="Helical" evidence="5">
    <location>
        <begin position="137"/>
        <end position="156"/>
    </location>
</feature>
<gene>
    <name evidence="7" type="ORF">Mucpa_2291</name>
</gene>
<keyword evidence="4 5" id="KW-0472">Membrane</keyword>
<sequence>MNYRKTSIRTSVSMMFFTSALCFSSWTCRISFLQERLSLNDGQFGFLLFSLPLGVFFSLPLSNLLAKKIGSRKLLLVGLSLMSVILTALSFIHNVYLFSTCLLAFGFANNATNLAANIQAIETERVYQKPIIGSFHGIWSVAALIGSVIGSLSMSLQIPIQFQYVTISVISIMLILVFNKFLHVHDLKTENNSKTFNLKVFNKYVILLGLIALCAMVGEGSMYDWSEIYLKRTFGSNHFQSSLGYSLFMLSMTLGRFGSDKAVRFFGLNSSLILGGSIMAVGFLIAISSPSFAFVLISYCLIGSGVSLIIPVVYGIIAKIGNTDISQYITVVSSVSFFGLLFAPPVIGILAQSFSIKIAFILLLLISLLSIVLSQYFMSLLIRKDRSLLINSRET</sequence>
<feature type="transmembrane region" description="Helical" evidence="5">
    <location>
        <begin position="200"/>
        <end position="218"/>
    </location>
</feature>
<dbReference type="InterPro" id="IPR020846">
    <property type="entry name" value="MFS_dom"/>
</dbReference>
<dbReference type="CDD" id="cd17393">
    <property type="entry name" value="MFS_MosC_like"/>
    <property type="match status" value="1"/>
</dbReference>
<dbReference type="AlphaFoldDB" id="H1YHK0"/>
<name>H1YHK0_9SPHI</name>
<feature type="transmembrane region" description="Helical" evidence="5">
    <location>
        <begin position="329"/>
        <end position="352"/>
    </location>
</feature>
<feature type="transmembrane region" description="Helical" evidence="5">
    <location>
        <begin position="74"/>
        <end position="91"/>
    </location>
</feature>
<dbReference type="EMBL" id="CM001403">
    <property type="protein sequence ID" value="EHQ26423.1"/>
    <property type="molecule type" value="Genomic_DNA"/>
</dbReference>
<organism evidence="7 8">
    <name type="scientific">Mucilaginibacter paludis DSM 18603</name>
    <dbReference type="NCBI Taxonomy" id="714943"/>
    <lineage>
        <taxon>Bacteria</taxon>
        <taxon>Pseudomonadati</taxon>
        <taxon>Bacteroidota</taxon>
        <taxon>Sphingobacteriia</taxon>
        <taxon>Sphingobacteriales</taxon>
        <taxon>Sphingobacteriaceae</taxon>
        <taxon>Mucilaginibacter</taxon>
    </lineage>
</organism>
<keyword evidence="2 5" id="KW-0812">Transmembrane</keyword>
<evidence type="ECO:0000259" key="6">
    <source>
        <dbReference type="PROSITE" id="PS50850"/>
    </source>
</evidence>
<dbReference type="InterPro" id="IPR036259">
    <property type="entry name" value="MFS_trans_sf"/>
</dbReference>
<dbReference type="HOGENOM" id="CLU_035309_1_0_10"/>
<feature type="transmembrane region" description="Helical" evidence="5">
    <location>
        <begin position="162"/>
        <end position="179"/>
    </location>
</feature>
<feature type="transmembrane region" description="Helical" evidence="5">
    <location>
        <begin position="12"/>
        <end position="32"/>
    </location>
</feature>
<feature type="transmembrane region" description="Helical" evidence="5">
    <location>
        <begin position="358"/>
        <end position="382"/>
    </location>
</feature>
<dbReference type="GO" id="GO:0016020">
    <property type="term" value="C:membrane"/>
    <property type="evidence" value="ECO:0007669"/>
    <property type="project" value="UniProtKB-SubCell"/>
</dbReference>
<dbReference type="PANTHER" id="PTHR23514:SF13">
    <property type="entry name" value="INNER MEMBRANE PROTEIN YBJJ"/>
    <property type="match status" value="1"/>
</dbReference>
<evidence type="ECO:0000256" key="3">
    <source>
        <dbReference type="ARBA" id="ARBA00022989"/>
    </source>
</evidence>
<accession>H1YHK0</accession>
<dbReference type="InterPro" id="IPR011701">
    <property type="entry name" value="MFS"/>
</dbReference>
<dbReference type="Proteomes" id="UP000002774">
    <property type="component" value="Chromosome"/>
</dbReference>
<dbReference type="Pfam" id="PF07690">
    <property type="entry name" value="MFS_1"/>
    <property type="match status" value="1"/>
</dbReference>
<dbReference type="GO" id="GO:0022857">
    <property type="term" value="F:transmembrane transporter activity"/>
    <property type="evidence" value="ECO:0007669"/>
    <property type="project" value="InterPro"/>
</dbReference>
<dbReference type="RefSeq" id="WP_008506499.1">
    <property type="nucleotide sequence ID" value="NZ_CM001403.1"/>
</dbReference>
<keyword evidence="8" id="KW-1185">Reference proteome</keyword>
<dbReference type="eggNOG" id="COG0738">
    <property type="taxonomic scope" value="Bacteria"/>
</dbReference>
<feature type="transmembrane region" description="Helical" evidence="5">
    <location>
        <begin position="44"/>
        <end position="62"/>
    </location>
</feature>
<evidence type="ECO:0000256" key="2">
    <source>
        <dbReference type="ARBA" id="ARBA00022692"/>
    </source>
</evidence>
<evidence type="ECO:0000313" key="8">
    <source>
        <dbReference type="Proteomes" id="UP000002774"/>
    </source>
</evidence>
<dbReference type="PROSITE" id="PS50850">
    <property type="entry name" value="MFS"/>
    <property type="match status" value="1"/>
</dbReference>
<evidence type="ECO:0000256" key="5">
    <source>
        <dbReference type="SAM" id="Phobius"/>
    </source>
</evidence>
<comment type="subcellular location">
    <subcellularLocation>
        <location evidence="1">Membrane</location>
        <topology evidence="1">Multi-pass membrane protein</topology>
    </subcellularLocation>
</comment>
<feature type="transmembrane region" description="Helical" evidence="5">
    <location>
        <begin position="238"/>
        <end position="258"/>
    </location>
</feature>
<dbReference type="InterPro" id="IPR051788">
    <property type="entry name" value="MFS_Transporter"/>
</dbReference>
<evidence type="ECO:0000256" key="4">
    <source>
        <dbReference type="ARBA" id="ARBA00023136"/>
    </source>
</evidence>
<dbReference type="PANTHER" id="PTHR23514">
    <property type="entry name" value="BYPASS OF STOP CODON PROTEIN 6"/>
    <property type="match status" value="1"/>
</dbReference>
<feature type="transmembrane region" description="Helical" evidence="5">
    <location>
        <begin position="265"/>
        <end position="287"/>
    </location>
</feature>
<feature type="transmembrane region" description="Helical" evidence="5">
    <location>
        <begin position="293"/>
        <end position="317"/>
    </location>
</feature>
<feature type="transmembrane region" description="Helical" evidence="5">
    <location>
        <begin position="97"/>
        <end position="116"/>
    </location>
</feature>
<dbReference type="STRING" id="714943.Mucpa_2291"/>
<protein>
    <submittedName>
        <fullName evidence="7">Major facilitator superfamily MFS_1</fullName>
    </submittedName>
</protein>
<dbReference type="SUPFAM" id="SSF103473">
    <property type="entry name" value="MFS general substrate transporter"/>
    <property type="match status" value="1"/>
</dbReference>
<dbReference type="Gene3D" id="1.20.1250.20">
    <property type="entry name" value="MFS general substrate transporter like domains"/>
    <property type="match status" value="2"/>
</dbReference>